<evidence type="ECO:0000313" key="2">
    <source>
        <dbReference type="EMBL" id="MPC72942.1"/>
    </source>
</evidence>
<name>A0A5B7HNM6_PORTR</name>
<accession>A0A5B7HNM6</accession>
<evidence type="ECO:0000313" key="3">
    <source>
        <dbReference type="Proteomes" id="UP000324222"/>
    </source>
</evidence>
<dbReference type="EMBL" id="VSRR010035725">
    <property type="protein sequence ID" value="MPC72942.1"/>
    <property type="molecule type" value="Genomic_DNA"/>
</dbReference>
<keyword evidence="1" id="KW-1133">Transmembrane helix</keyword>
<dbReference type="AlphaFoldDB" id="A0A5B7HNM6"/>
<proteinExistence type="predicted"/>
<protein>
    <submittedName>
        <fullName evidence="2">Uncharacterized protein</fullName>
    </submittedName>
</protein>
<evidence type="ECO:0000256" key="1">
    <source>
        <dbReference type="SAM" id="Phobius"/>
    </source>
</evidence>
<comment type="caution">
    <text evidence="2">The sequence shown here is derived from an EMBL/GenBank/DDBJ whole genome shotgun (WGS) entry which is preliminary data.</text>
</comment>
<keyword evidence="1" id="KW-0812">Transmembrane</keyword>
<feature type="transmembrane region" description="Helical" evidence="1">
    <location>
        <begin position="36"/>
        <end position="53"/>
    </location>
</feature>
<keyword evidence="1" id="KW-0472">Membrane</keyword>
<gene>
    <name evidence="2" type="ORF">E2C01_067256</name>
</gene>
<dbReference type="Proteomes" id="UP000324222">
    <property type="component" value="Unassembled WGS sequence"/>
</dbReference>
<keyword evidence="3" id="KW-1185">Reference proteome</keyword>
<organism evidence="2 3">
    <name type="scientific">Portunus trituberculatus</name>
    <name type="common">Swimming crab</name>
    <name type="synonym">Neptunus trituberculatus</name>
    <dbReference type="NCBI Taxonomy" id="210409"/>
    <lineage>
        <taxon>Eukaryota</taxon>
        <taxon>Metazoa</taxon>
        <taxon>Ecdysozoa</taxon>
        <taxon>Arthropoda</taxon>
        <taxon>Crustacea</taxon>
        <taxon>Multicrustacea</taxon>
        <taxon>Malacostraca</taxon>
        <taxon>Eumalacostraca</taxon>
        <taxon>Eucarida</taxon>
        <taxon>Decapoda</taxon>
        <taxon>Pleocyemata</taxon>
        <taxon>Brachyura</taxon>
        <taxon>Eubrachyura</taxon>
        <taxon>Portunoidea</taxon>
        <taxon>Portunidae</taxon>
        <taxon>Portuninae</taxon>
        <taxon>Portunus</taxon>
    </lineage>
</organism>
<reference evidence="2 3" key="1">
    <citation type="submission" date="2019-05" db="EMBL/GenBank/DDBJ databases">
        <title>Another draft genome of Portunus trituberculatus and its Hox gene families provides insights of decapod evolution.</title>
        <authorList>
            <person name="Jeong J.-H."/>
            <person name="Song I."/>
            <person name="Kim S."/>
            <person name="Choi T."/>
            <person name="Kim D."/>
            <person name="Ryu S."/>
            <person name="Kim W."/>
        </authorList>
    </citation>
    <scope>NUCLEOTIDE SEQUENCE [LARGE SCALE GENOMIC DNA]</scope>
    <source>
        <tissue evidence="2">Muscle</tissue>
    </source>
</reference>
<sequence length="151" mass="16472">MQDTMDMDTTSHPSSPLPGGSYHSVHFPEGYSKTLVQLYALFWWSSFLLAAAWRRSLLACTIIIVLCCNCGGNHNASLHCCPAKSRSIRELQIPTTTAGPLQSGLSISVQLHNTMPGQIASYPRLTNLPCFCQMPAISIPTPTQHSCHNSV</sequence>